<dbReference type="Proteomes" id="UP001153678">
    <property type="component" value="Unassembled WGS sequence"/>
</dbReference>
<protein>
    <submittedName>
        <fullName evidence="1">655_t:CDS:1</fullName>
    </submittedName>
</protein>
<dbReference type="EMBL" id="CAMKVN010001059">
    <property type="protein sequence ID" value="CAI2173398.1"/>
    <property type="molecule type" value="Genomic_DNA"/>
</dbReference>
<evidence type="ECO:0000313" key="1">
    <source>
        <dbReference type="EMBL" id="CAI2173398.1"/>
    </source>
</evidence>
<name>A0A9W4WUN6_9GLOM</name>
<dbReference type="AlphaFoldDB" id="A0A9W4WUN6"/>
<keyword evidence="2" id="KW-1185">Reference proteome</keyword>
<gene>
    <name evidence="1" type="ORF">FWILDA_LOCUS6066</name>
</gene>
<reference evidence="1" key="1">
    <citation type="submission" date="2022-08" db="EMBL/GenBank/DDBJ databases">
        <authorList>
            <person name="Kallberg Y."/>
            <person name="Tangrot J."/>
            <person name="Rosling A."/>
        </authorList>
    </citation>
    <scope>NUCLEOTIDE SEQUENCE</scope>
    <source>
        <strain evidence="1">Wild A</strain>
    </source>
</reference>
<evidence type="ECO:0000313" key="2">
    <source>
        <dbReference type="Proteomes" id="UP001153678"/>
    </source>
</evidence>
<sequence>MSCHYREKGKRTKLTTTKYPSSIWKIFIFVSEIAMSDLIGEVKELRDGKEALH</sequence>
<organism evidence="1 2">
    <name type="scientific">Funneliformis geosporum</name>
    <dbReference type="NCBI Taxonomy" id="1117311"/>
    <lineage>
        <taxon>Eukaryota</taxon>
        <taxon>Fungi</taxon>
        <taxon>Fungi incertae sedis</taxon>
        <taxon>Mucoromycota</taxon>
        <taxon>Glomeromycotina</taxon>
        <taxon>Glomeromycetes</taxon>
        <taxon>Glomerales</taxon>
        <taxon>Glomeraceae</taxon>
        <taxon>Funneliformis</taxon>
    </lineage>
</organism>
<proteinExistence type="predicted"/>
<comment type="caution">
    <text evidence="1">The sequence shown here is derived from an EMBL/GenBank/DDBJ whole genome shotgun (WGS) entry which is preliminary data.</text>
</comment>
<accession>A0A9W4WUN6</accession>